<dbReference type="Pfam" id="PF00400">
    <property type="entry name" value="WD40"/>
    <property type="match status" value="1"/>
</dbReference>
<feature type="compositionally biased region" description="Low complexity" evidence="9">
    <location>
        <begin position="14"/>
        <end position="29"/>
    </location>
</feature>
<comment type="similarity">
    <text evidence="2">Belongs to the WD repeat TAF5 family.</text>
</comment>
<comment type="subcellular location">
    <subcellularLocation>
        <location evidence="1">Nucleus</location>
    </subcellularLocation>
</comment>
<evidence type="ECO:0000259" key="10">
    <source>
        <dbReference type="Pfam" id="PF04494"/>
    </source>
</evidence>
<dbReference type="InterPro" id="IPR019775">
    <property type="entry name" value="WD40_repeat_CS"/>
</dbReference>
<dbReference type="InterPro" id="IPR007582">
    <property type="entry name" value="TFIID_NTD2"/>
</dbReference>
<evidence type="ECO:0000256" key="7">
    <source>
        <dbReference type="ARBA" id="ARBA00023242"/>
    </source>
</evidence>
<dbReference type="Gene3D" id="2.130.10.10">
    <property type="entry name" value="YVTN repeat-like/Quinoprotein amine dehydrogenase"/>
    <property type="match status" value="2"/>
</dbReference>
<protein>
    <submittedName>
        <fullName evidence="13">Transcription initiation factor TFIID subunit 5</fullName>
    </submittedName>
</protein>
<keyword evidence="4" id="KW-0677">Repeat</keyword>
<dbReference type="Pfam" id="PF23414">
    <property type="entry name" value="Beta-prop_EML_2"/>
    <property type="match status" value="1"/>
</dbReference>
<evidence type="ECO:0000256" key="2">
    <source>
        <dbReference type="ARBA" id="ARBA00009435"/>
    </source>
</evidence>
<feature type="region of interest" description="Disordered" evidence="9">
    <location>
        <begin position="1"/>
        <end position="30"/>
    </location>
</feature>
<evidence type="ECO:0000259" key="11">
    <source>
        <dbReference type="Pfam" id="PF23414"/>
    </source>
</evidence>
<dbReference type="SUPFAM" id="SSF160897">
    <property type="entry name" value="Taf5 N-terminal domain-like"/>
    <property type="match status" value="1"/>
</dbReference>
<feature type="compositionally biased region" description="Low complexity" evidence="9">
    <location>
        <begin position="718"/>
        <end position="728"/>
    </location>
</feature>
<evidence type="ECO:0000256" key="1">
    <source>
        <dbReference type="ARBA" id="ARBA00004123"/>
    </source>
</evidence>
<feature type="repeat" description="WD" evidence="8">
    <location>
        <begin position="666"/>
        <end position="707"/>
    </location>
</feature>
<dbReference type="Proteomes" id="UP000515160">
    <property type="component" value="Chromosome 2R"/>
</dbReference>
<keyword evidence="5" id="KW-0805">Transcription regulation</keyword>
<dbReference type="PROSITE" id="PS50082">
    <property type="entry name" value="WD_REPEATS_2"/>
    <property type="match status" value="4"/>
</dbReference>
<dbReference type="CTD" id="42750"/>
<keyword evidence="12" id="KW-1185">Reference proteome</keyword>
<dbReference type="InterPro" id="IPR036322">
    <property type="entry name" value="WD40_repeat_dom_sf"/>
</dbReference>
<keyword evidence="7" id="KW-0539">Nucleus</keyword>
<feature type="region of interest" description="Disordered" evidence="9">
    <location>
        <begin position="307"/>
        <end position="331"/>
    </location>
</feature>
<dbReference type="OrthoDB" id="10266330at2759"/>
<dbReference type="InterPro" id="IPR037264">
    <property type="entry name" value="TFIID_NTD2_sf"/>
</dbReference>
<evidence type="ECO:0000256" key="4">
    <source>
        <dbReference type="ARBA" id="ARBA00022737"/>
    </source>
</evidence>
<organism evidence="12 13">
    <name type="scientific">Drosophila albomicans</name>
    <name type="common">Fruit fly</name>
    <dbReference type="NCBI Taxonomy" id="7291"/>
    <lineage>
        <taxon>Eukaryota</taxon>
        <taxon>Metazoa</taxon>
        <taxon>Ecdysozoa</taxon>
        <taxon>Arthropoda</taxon>
        <taxon>Hexapoda</taxon>
        <taxon>Insecta</taxon>
        <taxon>Pterygota</taxon>
        <taxon>Neoptera</taxon>
        <taxon>Endopterygota</taxon>
        <taxon>Diptera</taxon>
        <taxon>Brachycera</taxon>
        <taxon>Muscomorpha</taxon>
        <taxon>Ephydroidea</taxon>
        <taxon>Drosophilidae</taxon>
        <taxon>Drosophila</taxon>
    </lineage>
</organism>
<keyword evidence="3 8" id="KW-0853">WD repeat</keyword>
<evidence type="ECO:0000256" key="5">
    <source>
        <dbReference type="ARBA" id="ARBA00023015"/>
    </source>
</evidence>
<evidence type="ECO:0000313" key="12">
    <source>
        <dbReference type="Proteomes" id="UP000515160"/>
    </source>
</evidence>
<reference evidence="13" key="1">
    <citation type="submission" date="2025-08" db="UniProtKB">
        <authorList>
            <consortium name="RefSeq"/>
        </authorList>
    </citation>
    <scope>IDENTIFICATION</scope>
    <source>
        <strain evidence="13">15112-1751.03</strain>
        <tissue evidence="13">Whole Adult</tissue>
    </source>
</reference>
<dbReference type="RefSeq" id="XP_034112513.1">
    <property type="nucleotide sequence ID" value="XM_034256622.2"/>
</dbReference>
<dbReference type="InterPro" id="IPR015943">
    <property type="entry name" value="WD40/YVTN_repeat-like_dom_sf"/>
</dbReference>
<feature type="domain" description="EML-like second beta-propeller" evidence="11">
    <location>
        <begin position="547"/>
        <end position="708"/>
    </location>
</feature>
<evidence type="ECO:0000256" key="8">
    <source>
        <dbReference type="PROSITE-ProRule" id="PRU00221"/>
    </source>
</evidence>
<feature type="domain" description="TFIID subunit TAF5 NTD2" evidence="10">
    <location>
        <begin position="100"/>
        <end position="159"/>
    </location>
</feature>
<gene>
    <name evidence="13" type="primary">LOC117573416</name>
</gene>
<feature type="repeat" description="WD" evidence="8">
    <location>
        <begin position="582"/>
        <end position="623"/>
    </location>
</feature>
<dbReference type="InterPro" id="IPR020472">
    <property type="entry name" value="WD40_PAC1"/>
</dbReference>
<evidence type="ECO:0000256" key="9">
    <source>
        <dbReference type="SAM" id="MobiDB-lite"/>
    </source>
</evidence>
<dbReference type="PROSITE" id="PS00678">
    <property type="entry name" value="WD_REPEATS_1"/>
    <property type="match status" value="1"/>
</dbReference>
<dbReference type="SMART" id="SM00320">
    <property type="entry name" value="WD40"/>
    <property type="match status" value="6"/>
</dbReference>
<dbReference type="InterPro" id="IPR055442">
    <property type="entry name" value="Beta-prop_EML-like_2nd"/>
</dbReference>
<accession>A0A6P8XII1</accession>
<sequence>MSLPNANINNNHASSPVYSNNSTNNSNKSVIKKTSKNDLMRAAVGLLLKQKNYVGSEKFRKSDFLLLQNKSQFAVNKMLDNDLHGGNSFTYSNVQVITNNQHMVDQQFERFSQFVEAQPEQLRLEMKRFYAPMLCHLYLELLKARESKGAVELLKKYAHLVAPVDLYDAPLPTKINGCSVTSEAQLAAASECHIRFASEAQNTGDTELDYFMKLVQILSGCTKLETAEADATVAHFRASKYELHTTAQVVDKIGAYLQGRGHVLIMNLLYTWLHIHIVDNDQRLFSEDQLLGISEELEPIDGYVEVTSTSNSRSSEHNSKSSKSGAKKRAPEEPIFKLEADVKTEECATQPTASDKAKLNTDACLQTLKTSATQLLKAQVEIPCFYRISERSRGLTSAHVDANECHMLAGFDNSAVQLWQLNQQRCRGKSLYRRAPHSQCSWELNNCRDDEQPEEELDSDSEEAAAAKCSAEERRERQKALRNKYADNSFNEFGGLQLRGHTRGVTSVRFSTHYPLLYSTSKDCTLRCWRAHNLQCAAIYRSHNYPIWCLDESPVGQYVVTGSKDLSARLWSLEREHALIIYAGHTEDVECVAFHPNGNYLATGSADHSVRLWCATSGKLMRVFADCRQAVTSLGFSADGKMLAVAGDESKVRIFDLAACAQLSELKDHPSSVTSLAWGAHNQQLATGCSDGSLRLWDIKKLAPMSESSSGGGGGSSSSGAYSSSSSSSSATTNRLLTLNSSCQRLVDVFYGRSKTLYCIGT</sequence>
<name>A0A6P8XII1_DROAB</name>
<feature type="region of interest" description="Disordered" evidence="9">
    <location>
        <begin position="705"/>
        <end position="728"/>
    </location>
</feature>
<dbReference type="CDD" id="cd00200">
    <property type="entry name" value="WD40"/>
    <property type="match status" value="1"/>
</dbReference>
<dbReference type="InterPro" id="IPR001680">
    <property type="entry name" value="WD40_rpt"/>
</dbReference>
<evidence type="ECO:0000256" key="6">
    <source>
        <dbReference type="ARBA" id="ARBA00023163"/>
    </source>
</evidence>
<dbReference type="PANTHER" id="PTHR19879:SF5">
    <property type="entry name" value="WD REPEAT-CONTAINING PROTEIN 55 HOMOLOG"/>
    <property type="match status" value="1"/>
</dbReference>
<feature type="repeat" description="WD" evidence="8">
    <location>
        <begin position="540"/>
        <end position="581"/>
    </location>
</feature>
<dbReference type="GO" id="GO:0005634">
    <property type="term" value="C:nucleus"/>
    <property type="evidence" value="ECO:0007669"/>
    <property type="project" value="UniProtKB-SubCell"/>
</dbReference>
<dbReference type="Gene3D" id="1.25.40.500">
    <property type="entry name" value="TFIID subunit TAF5, NTD2 domain"/>
    <property type="match status" value="1"/>
</dbReference>
<feature type="compositionally biased region" description="Polar residues" evidence="9">
    <location>
        <begin position="1"/>
        <end position="13"/>
    </location>
</feature>
<proteinExistence type="inferred from homology"/>
<dbReference type="PRINTS" id="PR00320">
    <property type="entry name" value="GPROTEINBRPT"/>
</dbReference>
<dbReference type="PROSITE" id="PS50294">
    <property type="entry name" value="WD_REPEATS_REGION"/>
    <property type="match status" value="4"/>
</dbReference>
<feature type="repeat" description="WD" evidence="8">
    <location>
        <begin position="498"/>
        <end position="529"/>
    </location>
</feature>
<keyword evidence="6" id="KW-0804">Transcription</keyword>
<evidence type="ECO:0000256" key="3">
    <source>
        <dbReference type="ARBA" id="ARBA00022574"/>
    </source>
</evidence>
<dbReference type="GeneID" id="117573416"/>
<evidence type="ECO:0000313" key="13">
    <source>
        <dbReference type="RefSeq" id="XP_034112513.1"/>
    </source>
</evidence>
<dbReference type="PANTHER" id="PTHR19879">
    <property type="entry name" value="TRANSCRIPTION INITIATION FACTOR TFIID"/>
    <property type="match status" value="1"/>
</dbReference>
<dbReference type="Pfam" id="PF04494">
    <property type="entry name" value="TFIID_NTD2"/>
    <property type="match status" value="1"/>
</dbReference>
<dbReference type="SUPFAM" id="SSF50978">
    <property type="entry name" value="WD40 repeat-like"/>
    <property type="match status" value="1"/>
</dbReference>
<dbReference type="AlphaFoldDB" id="A0A6P8XII1"/>